<accession>A0AAW1Y9A9</accession>
<dbReference type="GO" id="GO:0050661">
    <property type="term" value="F:NADP binding"/>
    <property type="evidence" value="ECO:0007669"/>
    <property type="project" value="InterPro"/>
</dbReference>
<dbReference type="PIRSF" id="PIRSF000332">
    <property type="entry name" value="FMO"/>
    <property type="match status" value="1"/>
</dbReference>
<dbReference type="PRINTS" id="PR00411">
    <property type="entry name" value="PNDRDTASEI"/>
</dbReference>
<evidence type="ECO:0000256" key="9">
    <source>
        <dbReference type="ARBA" id="ARBA00039148"/>
    </source>
</evidence>
<comment type="cofactor">
    <cofactor evidence="1">
        <name>FAD</name>
        <dbReference type="ChEBI" id="CHEBI:57692"/>
    </cofactor>
</comment>
<comment type="pathway">
    <text evidence="2">Plant hormone metabolism; auxin biosynthesis.</text>
</comment>
<evidence type="ECO:0000256" key="3">
    <source>
        <dbReference type="ARBA" id="ARBA00009183"/>
    </source>
</evidence>
<dbReference type="PRINTS" id="PR00368">
    <property type="entry name" value="FADPNR"/>
</dbReference>
<evidence type="ECO:0000313" key="11">
    <source>
        <dbReference type="EMBL" id="KAK9945574.1"/>
    </source>
</evidence>
<evidence type="ECO:0000256" key="8">
    <source>
        <dbReference type="ARBA" id="ARBA00023070"/>
    </source>
</evidence>
<dbReference type="GO" id="GO:0103075">
    <property type="term" value="F:indole-3-pyruvate monooxygenase activity"/>
    <property type="evidence" value="ECO:0007669"/>
    <property type="project" value="UniProtKB-EC"/>
</dbReference>
<evidence type="ECO:0000256" key="10">
    <source>
        <dbReference type="ARBA" id="ARBA00047707"/>
    </source>
</evidence>
<gene>
    <name evidence="11" type="ORF">M0R45_011082</name>
</gene>
<comment type="catalytic activity">
    <reaction evidence="10">
        <text>indole-3-pyruvate + NADPH + O2 + H(+) = (indol-3-yl)acetate + CO2 + NADP(+) + H2O</text>
        <dbReference type="Rhea" id="RHEA:34331"/>
        <dbReference type="ChEBI" id="CHEBI:15377"/>
        <dbReference type="ChEBI" id="CHEBI:15378"/>
        <dbReference type="ChEBI" id="CHEBI:15379"/>
        <dbReference type="ChEBI" id="CHEBI:16526"/>
        <dbReference type="ChEBI" id="CHEBI:17640"/>
        <dbReference type="ChEBI" id="CHEBI:30854"/>
        <dbReference type="ChEBI" id="CHEBI:57783"/>
        <dbReference type="ChEBI" id="CHEBI:58349"/>
        <dbReference type="EC" id="1.14.13.168"/>
    </reaction>
</comment>
<dbReference type="EC" id="1.14.13.168" evidence="9"/>
<keyword evidence="4" id="KW-0285">Flavoprotein</keyword>
<dbReference type="EMBL" id="JBEDUW010000002">
    <property type="protein sequence ID" value="KAK9945574.1"/>
    <property type="molecule type" value="Genomic_DNA"/>
</dbReference>
<evidence type="ECO:0000256" key="4">
    <source>
        <dbReference type="ARBA" id="ARBA00022630"/>
    </source>
</evidence>
<reference evidence="11 12" key="1">
    <citation type="journal article" date="2023" name="G3 (Bethesda)">
        <title>A chromosome-length genome assembly and annotation of blackberry (Rubus argutus, cv. 'Hillquist').</title>
        <authorList>
            <person name="Bruna T."/>
            <person name="Aryal R."/>
            <person name="Dudchenko O."/>
            <person name="Sargent D.J."/>
            <person name="Mead D."/>
            <person name="Buti M."/>
            <person name="Cavallini A."/>
            <person name="Hytonen T."/>
            <person name="Andres J."/>
            <person name="Pham M."/>
            <person name="Weisz D."/>
            <person name="Mascagni F."/>
            <person name="Usai G."/>
            <person name="Natali L."/>
            <person name="Bassil N."/>
            <person name="Fernandez G.E."/>
            <person name="Lomsadze A."/>
            <person name="Armour M."/>
            <person name="Olukolu B."/>
            <person name="Poorten T."/>
            <person name="Britton C."/>
            <person name="Davik J."/>
            <person name="Ashrafi H."/>
            <person name="Aiden E.L."/>
            <person name="Borodovsky M."/>
            <person name="Worthington M."/>
        </authorList>
    </citation>
    <scope>NUCLEOTIDE SEQUENCE [LARGE SCALE GENOMIC DNA]</scope>
    <source>
        <strain evidence="11">PI 553951</strain>
    </source>
</reference>
<comment type="similarity">
    <text evidence="3">Belongs to the FMO family.</text>
</comment>
<dbReference type="InterPro" id="IPR050982">
    <property type="entry name" value="Auxin_biosynth/cation_transpt"/>
</dbReference>
<evidence type="ECO:0000256" key="7">
    <source>
        <dbReference type="ARBA" id="ARBA00023002"/>
    </source>
</evidence>
<evidence type="ECO:0000256" key="2">
    <source>
        <dbReference type="ARBA" id="ARBA00004814"/>
    </source>
</evidence>
<keyword evidence="8" id="KW-0073">Auxin biosynthesis</keyword>
<dbReference type="PANTHER" id="PTHR43539">
    <property type="entry name" value="FLAVIN-BINDING MONOOXYGENASE-LIKE PROTEIN (AFU_ORTHOLOGUE AFUA_4G09220)"/>
    <property type="match status" value="1"/>
</dbReference>
<sequence>MPEAVVIIVGAGPSGLAMAGCLSQLEIPYLLLEREDCFASLWKKYSYDRLHLHLPKQSCELPHMSFPSFLPTYVPKKQFIQYLDDYVARFKISPMYQRNVESANYDQGYEKWVVKAMNNDEGCGEVEEYLGTFLVVATGEQPIHMYQTFEGLSSFDGEVLHSTRFKSGVEFKNKNVLVVGSGNSGMEIALDLANHGAKTSIIVRSPVHFLSRPKEGPFLMKKKYSRYPTVDVGTCNKIKSGEIQVLPAEIGSIGGNDVELKNGKSYQFDSIVFCTGFKRSTNLWLKGDDYLLGEDGISKQSFPNHWKGKKGLYCVGLSRRGFYGASMDAQNIANDIKSSL</sequence>
<comment type="caution">
    <text evidence="11">The sequence shown here is derived from an EMBL/GenBank/DDBJ whole genome shotgun (WGS) entry which is preliminary data.</text>
</comment>
<dbReference type="PANTHER" id="PTHR43539:SF42">
    <property type="entry name" value="OS01G0273800 PROTEIN"/>
    <property type="match status" value="1"/>
</dbReference>
<proteinExistence type="inferred from homology"/>
<dbReference type="Gene3D" id="3.50.50.60">
    <property type="entry name" value="FAD/NAD(P)-binding domain"/>
    <property type="match status" value="1"/>
</dbReference>
<dbReference type="SUPFAM" id="SSF51905">
    <property type="entry name" value="FAD/NAD(P)-binding domain"/>
    <property type="match status" value="2"/>
</dbReference>
<dbReference type="GO" id="GO:0009851">
    <property type="term" value="P:auxin biosynthetic process"/>
    <property type="evidence" value="ECO:0007669"/>
    <property type="project" value="UniProtKB-KW"/>
</dbReference>
<dbReference type="GO" id="GO:0050660">
    <property type="term" value="F:flavin adenine dinucleotide binding"/>
    <property type="evidence" value="ECO:0007669"/>
    <property type="project" value="InterPro"/>
</dbReference>
<evidence type="ECO:0000256" key="1">
    <source>
        <dbReference type="ARBA" id="ARBA00001974"/>
    </source>
</evidence>
<protein>
    <recommendedName>
        <fullName evidence="9">indole-3-pyruvate monooxygenase</fullName>
        <ecNumber evidence="9">1.14.13.168</ecNumber>
    </recommendedName>
</protein>
<evidence type="ECO:0000256" key="5">
    <source>
        <dbReference type="ARBA" id="ARBA00022827"/>
    </source>
</evidence>
<dbReference type="InterPro" id="IPR036188">
    <property type="entry name" value="FAD/NAD-bd_sf"/>
</dbReference>
<dbReference type="Pfam" id="PF13738">
    <property type="entry name" value="Pyr_redox_3"/>
    <property type="match status" value="1"/>
</dbReference>
<evidence type="ECO:0000256" key="6">
    <source>
        <dbReference type="ARBA" id="ARBA00022857"/>
    </source>
</evidence>
<dbReference type="InterPro" id="IPR000960">
    <property type="entry name" value="Flavin_mOase"/>
</dbReference>
<keyword evidence="7" id="KW-0560">Oxidoreductase</keyword>
<keyword evidence="6" id="KW-0521">NADP</keyword>
<keyword evidence="12" id="KW-1185">Reference proteome</keyword>
<keyword evidence="5" id="KW-0274">FAD</keyword>
<dbReference type="Proteomes" id="UP001457282">
    <property type="component" value="Unassembled WGS sequence"/>
</dbReference>
<organism evidence="11 12">
    <name type="scientific">Rubus argutus</name>
    <name type="common">Southern blackberry</name>
    <dbReference type="NCBI Taxonomy" id="59490"/>
    <lineage>
        <taxon>Eukaryota</taxon>
        <taxon>Viridiplantae</taxon>
        <taxon>Streptophyta</taxon>
        <taxon>Embryophyta</taxon>
        <taxon>Tracheophyta</taxon>
        <taxon>Spermatophyta</taxon>
        <taxon>Magnoliopsida</taxon>
        <taxon>eudicotyledons</taxon>
        <taxon>Gunneridae</taxon>
        <taxon>Pentapetalae</taxon>
        <taxon>rosids</taxon>
        <taxon>fabids</taxon>
        <taxon>Rosales</taxon>
        <taxon>Rosaceae</taxon>
        <taxon>Rosoideae</taxon>
        <taxon>Rosoideae incertae sedis</taxon>
        <taxon>Rubus</taxon>
    </lineage>
</organism>
<name>A0AAW1Y9A9_RUBAR</name>
<dbReference type="AlphaFoldDB" id="A0AAW1Y9A9"/>
<evidence type="ECO:0000313" key="12">
    <source>
        <dbReference type="Proteomes" id="UP001457282"/>
    </source>
</evidence>